<feature type="transmembrane region" description="Helical" evidence="1">
    <location>
        <begin position="177"/>
        <end position="203"/>
    </location>
</feature>
<keyword evidence="1" id="KW-0472">Membrane</keyword>
<dbReference type="PANTHER" id="PTHR36394">
    <property type="entry name" value="OS01G0277700 PROTEIN"/>
    <property type="match status" value="1"/>
</dbReference>
<dbReference type="AlphaFoldDB" id="A0A6C2UTJ0"/>
<keyword evidence="3" id="KW-1185">Reference proteome</keyword>
<reference evidence="2 3" key="1">
    <citation type="submission" date="2019-04" db="EMBL/GenBank/DDBJ databases">
        <authorList>
            <person name="Van Vliet M D."/>
        </authorList>
    </citation>
    <scope>NUCLEOTIDE SEQUENCE [LARGE SCALE GENOMIC DNA]</scope>
    <source>
        <strain evidence="2 3">F21</strain>
    </source>
</reference>
<evidence type="ECO:0008006" key="4">
    <source>
        <dbReference type="Google" id="ProtNLM"/>
    </source>
</evidence>
<dbReference type="RefSeq" id="WP_136063623.1">
    <property type="nucleotide sequence ID" value="NZ_CAAHFH010000002.1"/>
</dbReference>
<feature type="transmembrane region" description="Helical" evidence="1">
    <location>
        <begin position="148"/>
        <end position="171"/>
    </location>
</feature>
<name>A0A6C2UTJ0_9BACT</name>
<organism evidence="2 3">
    <name type="scientific">Pontiella sulfatireligans</name>
    <dbReference type="NCBI Taxonomy" id="2750658"/>
    <lineage>
        <taxon>Bacteria</taxon>
        <taxon>Pseudomonadati</taxon>
        <taxon>Kiritimatiellota</taxon>
        <taxon>Kiritimatiellia</taxon>
        <taxon>Kiritimatiellales</taxon>
        <taxon>Pontiellaceae</taxon>
        <taxon>Pontiella</taxon>
    </lineage>
</organism>
<feature type="transmembrane region" description="Helical" evidence="1">
    <location>
        <begin position="86"/>
        <end position="103"/>
    </location>
</feature>
<protein>
    <recommendedName>
        <fullName evidence="4">Urease accessory protein UreH-like transmembrane domain-containing protein</fullName>
    </recommendedName>
</protein>
<evidence type="ECO:0000313" key="3">
    <source>
        <dbReference type="Proteomes" id="UP000346198"/>
    </source>
</evidence>
<feature type="transmembrane region" description="Helical" evidence="1">
    <location>
        <begin position="49"/>
        <end position="74"/>
    </location>
</feature>
<keyword evidence="1" id="KW-0812">Transmembrane</keyword>
<dbReference type="EMBL" id="CAAHFH010000002">
    <property type="protein sequence ID" value="VGO22226.1"/>
    <property type="molecule type" value="Genomic_DNA"/>
</dbReference>
<proteinExistence type="predicted"/>
<keyword evidence="1" id="KW-1133">Transmembrane helix</keyword>
<accession>A0A6C2UTJ0</accession>
<evidence type="ECO:0000256" key="1">
    <source>
        <dbReference type="SAM" id="Phobius"/>
    </source>
</evidence>
<feature type="transmembrane region" description="Helical" evidence="1">
    <location>
        <begin position="6"/>
        <end position="28"/>
    </location>
</feature>
<evidence type="ECO:0000313" key="2">
    <source>
        <dbReference type="EMBL" id="VGO22226.1"/>
    </source>
</evidence>
<dbReference type="PANTHER" id="PTHR36394:SF1">
    <property type="entry name" value="OS01G0277700 PROTEIN"/>
    <property type="match status" value="1"/>
</dbReference>
<dbReference type="Proteomes" id="UP000346198">
    <property type="component" value="Unassembled WGS sequence"/>
</dbReference>
<feature type="transmembrane region" description="Helical" evidence="1">
    <location>
        <begin position="215"/>
        <end position="235"/>
    </location>
</feature>
<sequence length="236" mass="25121">MNEPIAILAATAATIGFFHTLFGPDHYLPFIVMGKARSWSLAKTMGITFLCGLGHVLGSVVLGLIGVALGLAVGRLEAFEALRGNLAAQALIVFGFTYCVWGIHRAIKNKPHTHAHLHSGNVVHAHEHSHSNEHAHPHNVKARSVTPWVLFTIFVLGPCEPLIPLIMYPAAEHSIKGVLVVAGVFALTTIGTMMAVVLVSSWGVSFVKLGTAERFTHALAGFAVCVSGLAIQFLGL</sequence>
<gene>
    <name evidence="2" type="ORF">SCARR_04308</name>
</gene>